<keyword evidence="5" id="KW-1185">Reference proteome</keyword>
<dbReference type="Gene3D" id="1.25.40.10">
    <property type="entry name" value="Tetratricopeptide repeat domain"/>
    <property type="match status" value="3"/>
</dbReference>
<geneLocation type="plasmid" evidence="4 6">
    <name>pRho-VOC14-C342</name>
</geneLocation>
<dbReference type="Pfam" id="PF12770">
    <property type="entry name" value="CHAT"/>
    <property type="match status" value="1"/>
</dbReference>
<organism evidence="4 6">
    <name type="scientific">Rhodococcus opacus</name>
    <name type="common">Nocardia opaca</name>
    <dbReference type="NCBI Taxonomy" id="37919"/>
    <lineage>
        <taxon>Bacteria</taxon>
        <taxon>Bacillati</taxon>
        <taxon>Actinomycetota</taxon>
        <taxon>Actinomycetes</taxon>
        <taxon>Mycobacteriales</taxon>
        <taxon>Nocardiaceae</taxon>
        <taxon>Rhodococcus</taxon>
    </lineage>
</organism>
<dbReference type="EMBL" id="CP130954">
    <property type="protein sequence ID" value="WLF51292.1"/>
    <property type="molecule type" value="Genomic_DNA"/>
</dbReference>
<evidence type="ECO:0000259" key="2">
    <source>
        <dbReference type="Pfam" id="PF12770"/>
    </source>
</evidence>
<dbReference type="InterPro" id="IPR024983">
    <property type="entry name" value="CHAT_dom"/>
</dbReference>
<dbReference type="PANTHER" id="PTHR19959">
    <property type="entry name" value="KINESIN LIGHT CHAIN"/>
    <property type="match status" value="1"/>
</dbReference>
<dbReference type="Proteomes" id="UP001231166">
    <property type="component" value="Plasmid pRho-VOC14-C342"/>
</dbReference>
<dbReference type="SUPFAM" id="SSF48452">
    <property type="entry name" value="TPR-like"/>
    <property type="match status" value="2"/>
</dbReference>
<proteinExistence type="predicted"/>
<evidence type="ECO:0000313" key="5">
    <source>
        <dbReference type="Proteomes" id="UP001066327"/>
    </source>
</evidence>
<sequence length="1320" mass="143096">MRDELLAEVQNRITRFLDEGDLDAVSSEDADNLAQRLLASLRSPASDLEVLRDVGWLYWCGYLALPEPRDGARLMAAVRLFEPVYRSFPDAVPDQVRQHFDAAAAPDSKGPEALVHEATELVKLAVRTGDSVALDTAIDLLQRVVDDTALNHSDRASTFNNLATTLQIRFLRTGSADDLDQAIDTFRQAVDATPTDHPRRSKYLSDLGDALHNRLERTGSADDLNQAVNIGRQAVGATPTDHPNRPRLLSNLGLDLHTQFRHTDSADDLNQAIDTFRQAVDATPTDDPTRPTRLSNLEIALHDLFQRTGSADDLNQAIDIGREAVATAPTDHPDRPRLLSNLGLDLHTQFQRTDSADDLNQAIDTFRQAVDATPTGHADRPRNLSILGIALRTRFQRTGSAEDLNQLIDTCRQAVNATPTGHPTLSQYLSDLGNALHDRFERAGSAEDLDQVIDIDRQAVDATPTGHADRPGLLSNLGLDLQTRFQRTDSADDLNQAIDAHRQAVNATPTGHPDRPRLLAALRDALHTRSERTGSADDLDQAIDIGRQAIDASPVGHPNRPGNLSRLGVALRTRVERTGSADDLDQMIRACRQAVDASPVGHPDRAGFLTNLVLTLRSRYRRTGSADDLDQAIDIGRQAINATPTDHADLPNLLTSLEGALHARFERTGSADDLDQAIDIGRQAIDATPTDHPDRPSFLANLGIVLRTRLERTGSADDLEEAIDIGRQAIDATPTDHPTRPKRLSNLGLAFRRRFERTGSMEDLDQAMEAFREAATVHTAPVVIRALAARQLGQSAVLAEKWAEAVEGFSAAVELVGMVASRDLGRADQEFMLGSLAGLATEAAAACVQAGQPERAVELFEQGRGVLFTQVLDARSDLTNLQQEHPDLADRFARWRDALDRPDPGSAEVSADDADPSAADRRRDAAAEFDRILRDIRGLPRFERFLMPRRIAELLTATEDGPVVLLSIAPLRSDALILTPNGVEVLPLEGIDPAGLIEQANAFLVAIDAVHARDSSEEVRSAAEDVLGGVLGWLGDHVTGPVLNHLGYTSARPAGLPWPRVWWCPSGALSLLPLHAAGEHNPATEMSNAVIDRVISSTVPTVRALQHARRITPTTVEPWALVVAMPHTPDQPDLPGVANEAATLQHLLGERVDVLGLNSATPATYDSVTDALPGRSWVHFACHGASDLNNPSASHLLLADYRTRPLTVMDLTRAHLQGAELAFLSACTTSRTGAALLDEPIHLAAACQLAGYRHVVASLWPIGDADTAWLTKRFYTTLATTPGAAKAAAAADALHLATRGLRATNRNRPSRWAPYTHTGP</sequence>
<accession>A0AAX3YT33</accession>
<dbReference type="InterPro" id="IPR011990">
    <property type="entry name" value="TPR-like_helical_dom_sf"/>
</dbReference>
<dbReference type="Pfam" id="PF13374">
    <property type="entry name" value="TPR_10"/>
    <property type="match status" value="2"/>
</dbReference>
<name>A0AAX3YT33_RHOOP</name>
<protein>
    <submittedName>
        <fullName evidence="4">CHAT domain-containing protein</fullName>
    </submittedName>
</protein>
<evidence type="ECO:0000256" key="1">
    <source>
        <dbReference type="SAM" id="MobiDB-lite"/>
    </source>
</evidence>
<dbReference type="Proteomes" id="UP001066327">
    <property type="component" value="Unassembled WGS sequence"/>
</dbReference>
<feature type="region of interest" description="Disordered" evidence="1">
    <location>
        <begin position="900"/>
        <end position="921"/>
    </location>
</feature>
<dbReference type="EMBL" id="JAPWIS010000017">
    <property type="protein sequence ID" value="MCZ4587713.1"/>
    <property type="molecule type" value="Genomic_DNA"/>
</dbReference>
<evidence type="ECO:0000313" key="6">
    <source>
        <dbReference type="Proteomes" id="UP001231166"/>
    </source>
</evidence>
<dbReference type="SMART" id="SM00028">
    <property type="entry name" value="TPR"/>
    <property type="match status" value="7"/>
</dbReference>
<evidence type="ECO:0000313" key="3">
    <source>
        <dbReference type="EMBL" id="MCZ4587713.1"/>
    </source>
</evidence>
<dbReference type="PANTHER" id="PTHR19959:SF119">
    <property type="entry name" value="FUNGAL LIPASE-LIKE DOMAIN-CONTAINING PROTEIN"/>
    <property type="match status" value="1"/>
</dbReference>
<reference evidence="3" key="1">
    <citation type="submission" date="2022-12" db="EMBL/GenBank/DDBJ databases">
        <authorList>
            <person name="Krivoruchko A.V."/>
            <person name="Elkin A."/>
        </authorList>
    </citation>
    <scope>NUCLEOTIDE SEQUENCE</scope>
    <source>
        <strain evidence="3">IEGM 249</strain>
    </source>
</reference>
<evidence type="ECO:0000313" key="4">
    <source>
        <dbReference type="EMBL" id="WLF51292.1"/>
    </source>
</evidence>
<keyword evidence="4" id="KW-0614">Plasmid</keyword>
<dbReference type="RefSeq" id="WP_269592059.1">
    <property type="nucleotide sequence ID" value="NZ_CP130954.1"/>
</dbReference>
<feature type="domain" description="CHAT" evidence="2">
    <location>
        <begin position="1031"/>
        <end position="1319"/>
    </location>
</feature>
<reference evidence="4" key="2">
    <citation type="submission" date="2023-07" db="EMBL/GenBank/DDBJ databases">
        <title>Genomic analysis of Rhodococcus opacus VOC-14 with glycol ethers degradation activity.</title>
        <authorList>
            <person name="Narkevich D.A."/>
            <person name="Hlushen A.M."/>
            <person name="Akhremchuk A.E."/>
            <person name="Sikolenko M.A."/>
            <person name="Valentovich L.N."/>
        </authorList>
    </citation>
    <scope>NUCLEOTIDE SEQUENCE</scope>
    <source>
        <strain evidence="4">VOC-14</strain>
        <plasmid evidence="4">pRho-VOC14-C342</plasmid>
    </source>
</reference>
<dbReference type="InterPro" id="IPR019734">
    <property type="entry name" value="TPR_rpt"/>
</dbReference>
<gene>
    <name evidence="3" type="ORF">O4328_29165</name>
    <name evidence="4" type="ORF">Q5707_38675</name>
</gene>